<evidence type="ECO:0000256" key="2">
    <source>
        <dbReference type="ARBA" id="ARBA00005582"/>
    </source>
</evidence>
<dbReference type="Pfam" id="PF00293">
    <property type="entry name" value="NUDIX"/>
    <property type="match status" value="1"/>
</dbReference>
<dbReference type="PANTHER" id="PTHR43758:SF2">
    <property type="entry name" value="OXIDIZED PURINE NUCLEOSIDE TRIPHOSPHATE HYDROLASE"/>
    <property type="match status" value="1"/>
</dbReference>
<evidence type="ECO:0000256" key="17">
    <source>
        <dbReference type="ARBA" id="ARBA00032071"/>
    </source>
</evidence>
<comment type="catalytic activity">
    <reaction evidence="7">
        <text>8-oxo-dATP + H2O = 8-oxo-dAMP + diphosphate + H(+)</text>
        <dbReference type="Rhea" id="RHEA:65396"/>
        <dbReference type="ChEBI" id="CHEBI:15377"/>
        <dbReference type="ChEBI" id="CHEBI:15378"/>
        <dbReference type="ChEBI" id="CHEBI:33019"/>
        <dbReference type="ChEBI" id="CHEBI:71361"/>
        <dbReference type="ChEBI" id="CHEBI:172871"/>
    </reaction>
    <physiologicalReaction direction="left-to-right" evidence="7">
        <dbReference type="Rhea" id="RHEA:65397"/>
    </physiologicalReaction>
</comment>
<evidence type="ECO:0000256" key="16">
    <source>
        <dbReference type="ARBA" id="ARBA00031927"/>
    </source>
</evidence>
<keyword evidence="24" id="KW-1185">Reference proteome</keyword>
<evidence type="ECO:0000256" key="3">
    <source>
        <dbReference type="ARBA" id="ARBA00011245"/>
    </source>
</evidence>
<accession>A0A4R5K6X4</accession>
<evidence type="ECO:0000256" key="7">
    <source>
        <dbReference type="ARBA" id="ARBA00024448"/>
    </source>
</evidence>
<comment type="catalytic activity">
    <reaction evidence="9">
        <text>8-oxo-dGTP + H2O = 8-oxo-dGMP + diphosphate + H(+)</text>
        <dbReference type="Rhea" id="RHEA:31575"/>
        <dbReference type="ChEBI" id="CHEBI:15377"/>
        <dbReference type="ChEBI" id="CHEBI:15378"/>
        <dbReference type="ChEBI" id="CHEBI:33019"/>
        <dbReference type="ChEBI" id="CHEBI:63224"/>
        <dbReference type="ChEBI" id="CHEBI:77896"/>
    </reaction>
    <physiologicalReaction direction="left-to-right" evidence="9">
        <dbReference type="Rhea" id="RHEA:31576"/>
    </physiologicalReaction>
</comment>
<comment type="catalytic activity">
    <reaction evidence="8">
        <text>2-oxo-dATP + H2O = 2-oxo-dAMP + diphosphate + H(+)</text>
        <dbReference type="Rhea" id="RHEA:31583"/>
        <dbReference type="ChEBI" id="CHEBI:15377"/>
        <dbReference type="ChEBI" id="CHEBI:15378"/>
        <dbReference type="ChEBI" id="CHEBI:33019"/>
        <dbReference type="ChEBI" id="CHEBI:63212"/>
        <dbReference type="ChEBI" id="CHEBI:77897"/>
        <dbReference type="EC" id="3.6.1.56"/>
    </reaction>
    <physiologicalReaction direction="left-to-right" evidence="8">
        <dbReference type="Rhea" id="RHEA:31584"/>
    </physiologicalReaction>
</comment>
<dbReference type="Proteomes" id="UP000295511">
    <property type="component" value="Unassembled WGS sequence"/>
</dbReference>
<reference evidence="23 24" key="1">
    <citation type="submission" date="2019-03" db="EMBL/GenBank/DDBJ databases">
        <title>Whole genome sequence of Arthrobacter sp JH1-1.</title>
        <authorList>
            <person name="Trinh H.N."/>
        </authorList>
    </citation>
    <scope>NUCLEOTIDE SEQUENCE [LARGE SCALE GENOMIC DNA]</scope>
    <source>
        <strain evidence="23 24">JH1-1</strain>
    </source>
</reference>
<evidence type="ECO:0000256" key="10">
    <source>
        <dbReference type="ARBA" id="ARBA00024596"/>
    </source>
</evidence>
<comment type="function">
    <text evidence="21">Oxidized purine nucleoside triphosphate hydrolase which is a prominent sanitizer of the oxidized nucleotide pool. Catalyzes the hydrolysis of 2-oxo-dATP (2-hydroxy-dATP) into 2-oxo-dAMP. Also has a significant hydrolase activity toward 2-oxo-ATP, 8-oxo-dGTP and 8-oxo-dATP. Through the hydrolysis of oxidized purine nucleoside triphosphates, prevents their incorporation into DNA and the subsequent transversions A:T to C:G and G:C to T:A. Also catalyzes the hydrolysis of methylated purine nucleoside triphosphate preventing their integration into DNA. Through this antimutagenic activity protects cells from oxidative stress.</text>
</comment>
<comment type="caution">
    <text evidence="23">The sequence shown here is derived from an EMBL/GenBank/DDBJ whole genome shotgun (WGS) entry which is preliminary data.</text>
</comment>
<gene>
    <name evidence="23" type="ORF">E1809_24965</name>
</gene>
<dbReference type="GO" id="GO:0005737">
    <property type="term" value="C:cytoplasm"/>
    <property type="evidence" value="ECO:0007669"/>
    <property type="project" value="TreeGrafter"/>
</dbReference>
<name>A0A4R5K6X4_9MICC</name>
<evidence type="ECO:0000256" key="12">
    <source>
        <dbReference type="ARBA" id="ARBA00026218"/>
    </source>
</evidence>
<dbReference type="GO" id="GO:0042262">
    <property type="term" value="P:DNA protection"/>
    <property type="evidence" value="ECO:0007669"/>
    <property type="project" value="InterPro"/>
</dbReference>
<dbReference type="InterPro" id="IPR003563">
    <property type="entry name" value="8ODP"/>
</dbReference>
<dbReference type="GO" id="GO:0008413">
    <property type="term" value="F:8-oxo-7,8-dihydroguanosine triphosphate pyrophosphatase activity"/>
    <property type="evidence" value="ECO:0007669"/>
    <property type="project" value="InterPro"/>
</dbReference>
<evidence type="ECO:0000256" key="21">
    <source>
        <dbReference type="ARBA" id="ARBA00053094"/>
    </source>
</evidence>
<dbReference type="SUPFAM" id="SSF55811">
    <property type="entry name" value="Nudix"/>
    <property type="match status" value="1"/>
</dbReference>
<evidence type="ECO:0000256" key="6">
    <source>
        <dbReference type="ARBA" id="ARBA00022842"/>
    </source>
</evidence>
<dbReference type="OrthoDB" id="9804563at2"/>
<protein>
    <recommendedName>
        <fullName evidence="12">Oxidized purine nucleoside triphosphate hydrolase</fullName>
        <ecNumber evidence="11">3.6.1.56</ecNumber>
    </recommendedName>
    <alternativeName>
        <fullName evidence="16">2-hydroxy-dATP diphosphatase</fullName>
    </alternativeName>
    <alternativeName>
        <fullName evidence="15">7,8-dihydro-8-oxoguanine triphosphatase</fullName>
    </alternativeName>
    <alternativeName>
        <fullName evidence="14">8-oxo-dGTPase</fullName>
    </alternativeName>
    <alternativeName>
        <fullName evidence="17">Methylated purine nucleoside triphosphate hydrolase</fullName>
    </alternativeName>
    <alternativeName>
        <fullName evidence="13">Nucleoside diphosphate-linked moiety X motif 1</fullName>
    </alternativeName>
</protein>
<sequence>MTAAAVTLCFLLREVDGSREVLLGRKRTGFGRGKVVGIGGHLEAGETAAEAVCREVDEEVHVIVAPEDLIPAGTVDFVFPSRPEWNMFTTVFLTESWVGEPSESDEIVPQWYPAEDLPVAHMWADAEHWLPAMMNGRRMDVRVVLADDNESVAGVFHSDWADEAASASGPGRKWEPGL</sequence>
<proteinExistence type="inferred from homology"/>
<comment type="catalytic activity">
    <reaction evidence="19">
        <text>O(6)-methyl-dGTP + H2O = O(6)-methyl-dGMP + diphosphate + H(+)</text>
        <dbReference type="Rhea" id="RHEA:67600"/>
        <dbReference type="ChEBI" id="CHEBI:15377"/>
        <dbReference type="ChEBI" id="CHEBI:15378"/>
        <dbReference type="ChEBI" id="CHEBI:33019"/>
        <dbReference type="ChEBI" id="CHEBI:169974"/>
        <dbReference type="ChEBI" id="CHEBI:169975"/>
    </reaction>
    <physiologicalReaction direction="left-to-right" evidence="19">
        <dbReference type="Rhea" id="RHEA:67601"/>
    </physiologicalReaction>
</comment>
<keyword evidence="6" id="KW-0460">Magnesium</keyword>
<dbReference type="PROSITE" id="PS00893">
    <property type="entry name" value="NUDIX_BOX"/>
    <property type="match status" value="1"/>
</dbReference>
<feature type="domain" description="Nudix hydrolase" evidence="22">
    <location>
        <begin position="2"/>
        <end position="135"/>
    </location>
</feature>
<evidence type="ECO:0000259" key="22">
    <source>
        <dbReference type="PROSITE" id="PS51462"/>
    </source>
</evidence>
<dbReference type="Gene3D" id="3.90.79.10">
    <property type="entry name" value="Nucleoside Triphosphate Pyrophosphohydrolase"/>
    <property type="match status" value="1"/>
</dbReference>
<evidence type="ECO:0000256" key="1">
    <source>
        <dbReference type="ARBA" id="ARBA00001946"/>
    </source>
</evidence>
<dbReference type="InterPro" id="IPR020084">
    <property type="entry name" value="NUDIX_hydrolase_CS"/>
</dbReference>
<comment type="catalytic activity">
    <reaction evidence="20">
        <text>N(6)-methyl-dATP + H2O = N(6)-methyl-dAMP + diphosphate + H(+)</text>
        <dbReference type="Rhea" id="RHEA:67604"/>
        <dbReference type="ChEBI" id="CHEBI:15377"/>
        <dbReference type="ChEBI" id="CHEBI:15378"/>
        <dbReference type="ChEBI" id="CHEBI:33019"/>
        <dbReference type="ChEBI" id="CHEBI:169976"/>
        <dbReference type="ChEBI" id="CHEBI:172872"/>
    </reaction>
    <physiologicalReaction direction="left-to-right" evidence="20">
        <dbReference type="Rhea" id="RHEA:67605"/>
    </physiologicalReaction>
</comment>
<evidence type="ECO:0000256" key="20">
    <source>
        <dbReference type="ARBA" id="ARBA00049032"/>
    </source>
</evidence>
<dbReference type="PANTHER" id="PTHR43758">
    <property type="entry name" value="7,8-DIHYDRO-8-OXOGUANINE TRIPHOSPHATASE"/>
    <property type="match status" value="1"/>
</dbReference>
<organism evidence="23 24">
    <name type="scientific">Arthrobacter terricola</name>
    <dbReference type="NCBI Taxonomy" id="2547396"/>
    <lineage>
        <taxon>Bacteria</taxon>
        <taxon>Bacillati</taxon>
        <taxon>Actinomycetota</taxon>
        <taxon>Actinomycetes</taxon>
        <taxon>Micrococcales</taxon>
        <taxon>Micrococcaceae</taxon>
        <taxon>Arthrobacter</taxon>
    </lineage>
</organism>
<comment type="catalytic activity">
    <reaction evidence="18">
        <text>N(6)-methyl-ATP + H2O = N(6)-methyl-AMP + diphosphate + H(+)</text>
        <dbReference type="Rhea" id="RHEA:67608"/>
        <dbReference type="ChEBI" id="CHEBI:15377"/>
        <dbReference type="ChEBI" id="CHEBI:15378"/>
        <dbReference type="ChEBI" id="CHEBI:33019"/>
        <dbReference type="ChEBI" id="CHEBI:144842"/>
        <dbReference type="ChEBI" id="CHEBI:172873"/>
    </reaction>
    <physiologicalReaction direction="left-to-right" evidence="18">
        <dbReference type="Rhea" id="RHEA:67609"/>
    </physiologicalReaction>
</comment>
<dbReference type="PRINTS" id="PR01403">
    <property type="entry name" value="8OXTPHPHTASE"/>
</dbReference>
<evidence type="ECO:0000313" key="24">
    <source>
        <dbReference type="Proteomes" id="UP000295511"/>
    </source>
</evidence>
<evidence type="ECO:0000256" key="5">
    <source>
        <dbReference type="ARBA" id="ARBA00022801"/>
    </source>
</evidence>
<dbReference type="EC" id="3.6.1.56" evidence="11"/>
<dbReference type="RefSeq" id="WP_133206937.1">
    <property type="nucleotide sequence ID" value="NZ_SMRU01000053.1"/>
</dbReference>
<evidence type="ECO:0000256" key="19">
    <source>
        <dbReference type="ARBA" id="ARBA00048894"/>
    </source>
</evidence>
<evidence type="ECO:0000256" key="11">
    <source>
        <dbReference type="ARBA" id="ARBA00026103"/>
    </source>
</evidence>
<comment type="cofactor">
    <cofactor evidence="1">
        <name>Mg(2+)</name>
        <dbReference type="ChEBI" id="CHEBI:18420"/>
    </cofactor>
</comment>
<dbReference type="InterPro" id="IPR015797">
    <property type="entry name" value="NUDIX_hydrolase-like_dom_sf"/>
</dbReference>
<evidence type="ECO:0000256" key="13">
    <source>
        <dbReference type="ARBA" id="ARBA00029673"/>
    </source>
</evidence>
<dbReference type="AlphaFoldDB" id="A0A4R5K6X4"/>
<evidence type="ECO:0000256" key="14">
    <source>
        <dbReference type="ARBA" id="ARBA00030634"/>
    </source>
</evidence>
<comment type="catalytic activity">
    <reaction evidence="10">
        <text>2-oxo-ATP + H2O = 2-oxo-AMP + diphosphate + H(+)</text>
        <dbReference type="Rhea" id="RHEA:67392"/>
        <dbReference type="ChEBI" id="CHEBI:15377"/>
        <dbReference type="ChEBI" id="CHEBI:15378"/>
        <dbReference type="ChEBI" id="CHEBI:33019"/>
        <dbReference type="ChEBI" id="CHEBI:71395"/>
        <dbReference type="ChEBI" id="CHEBI:172878"/>
    </reaction>
    <physiologicalReaction direction="left-to-right" evidence="10">
        <dbReference type="Rhea" id="RHEA:67393"/>
    </physiologicalReaction>
</comment>
<comment type="similarity">
    <text evidence="2">Belongs to the Nudix hydrolase family.</text>
</comment>
<evidence type="ECO:0000256" key="18">
    <source>
        <dbReference type="ARBA" id="ARBA00048002"/>
    </source>
</evidence>
<evidence type="ECO:0000256" key="15">
    <source>
        <dbReference type="ARBA" id="ARBA00030682"/>
    </source>
</evidence>
<dbReference type="PROSITE" id="PS51462">
    <property type="entry name" value="NUDIX"/>
    <property type="match status" value="1"/>
</dbReference>
<dbReference type="GO" id="GO:0046872">
    <property type="term" value="F:metal ion binding"/>
    <property type="evidence" value="ECO:0007669"/>
    <property type="project" value="UniProtKB-KW"/>
</dbReference>
<dbReference type="CDD" id="cd03427">
    <property type="entry name" value="NUDIX_MTH1_Nudt1"/>
    <property type="match status" value="1"/>
</dbReference>
<dbReference type="InterPro" id="IPR000086">
    <property type="entry name" value="NUDIX_hydrolase_dom"/>
</dbReference>
<evidence type="ECO:0000256" key="9">
    <source>
        <dbReference type="ARBA" id="ARBA00024486"/>
    </source>
</evidence>
<keyword evidence="4" id="KW-0479">Metal-binding</keyword>
<evidence type="ECO:0000256" key="8">
    <source>
        <dbReference type="ARBA" id="ARBA00024459"/>
    </source>
</evidence>
<keyword evidence="5" id="KW-0378">Hydrolase</keyword>
<evidence type="ECO:0000313" key="23">
    <source>
        <dbReference type="EMBL" id="TDF87363.1"/>
    </source>
</evidence>
<dbReference type="GO" id="GO:0008828">
    <property type="term" value="F:dATP diphosphatase activity"/>
    <property type="evidence" value="ECO:0007669"/>
    <property type="project" value="UniProtKB-EC"/>
</dbReference>
<evidence type="ECO:0000256" key="4">
    <source>
        <dbReference type="ARBA" id="ARBA00022723"/>
    </source>
</evidence>
<dbReference type="EMBL" id="SMRU01000053">
    <property type="protein sequence ID" value="TDF87363.1"/>
    <property type="molecule type" value="Genomic_DNA"/>
</dbReference>
<comment type="subunit">
    <text evidence="3">Monomer.</text>
</comment>